<feature type="region of interest" description="Disordered" evidence="7">
    <location>
        <begin position="851"/>
        <end position="959"/>
    </location>
</feature>
<feature type="region of interest" description="Disordered" evidence="7">
    <location>
        <begin position="348"/>
        <end position="469"/>
    </location>
</feature>
<feature type="compositionally biased region" description="Polar residues" evidence="7">
    <location>
        <begin position="423"/>
        <end position="463"/>
    </location>
</feature>
<dbReference type="InterPro" id="IPR003661">
    <property type="entry name" value="HisK_dim/P_dom"/>
</dbReference>
<dbReference type="CDD" id="cd00130">
    <property type="entry name" value="PAS"/>
    <property type="match status" value="1"/>
</dbReference>
<dbReference type="CDD" id="cd17546">
    <property type="entry name" value="REC_hyHK_CKI1_RcsC-like"/>
    <property type="match status" value="1"/>
</dbReference>
<dbReference type="SMART" id="SM00448">
    <property type="entry name" value="REC"/>
    <property type="match status" value="1"/>
</dbReference>
<evidence type="ECO:0000313" key="13">
    <source>
        <dbReference type="Proteomes" id="UP000800092"/>
    </source>
</evidence>
<keyword evidence="5" id="KW-0418">Kinase</keyword>
<accession>A0A6A6H6Z2</accession>
<feature type="compositionally biased region" description="Polar residues" evidence="7">
    <location>
        <begin position="20"/>
        <end position="38"/>
    </location>
</feature>
<feature type="domain" description="Response regulatory" evidence="9">
    <location>
        <begin position="1901"/>
        <end position="2023"/>
    </location>
</feature>
<evidence type="ECO:0000256" key="4">
    <source>
        <dbReference type="ARBA" id="ARBA00022679"/>
    </source>
</evidence>
<feature type="region of interest" description="Disordered" evidence="7">
    <location>
        <begin position="228"/>
        <end position="263"/>
    </location>
</feature>
<dbReference type="Pfam" id="PF08447">
    <property type="entry name" value="PAS_3"/>
    <property type="match status" value="1"/>
</dbReference>
<dbReference type="PROSITE" id="PS50113">
    <property type="entry name" value="PAC"/>
    <property type="match status" value="2"/>
</dbReference>
<dbReference type="SUPFAM" id="SSF52172">
    <property type="entry name" value="CheY-like"/>
    <property type="match status" value="1"/>
</dbReference>
<name>A0A6A6H6Z2_VIRVR</name>
<dbReference type="Gene3D" id="3.30.450.20">
    <property type="entry name" value="PAS domain"/>
    <property type="match status" value="2"/>
</dbReference>
<evidence type="ECO:0000256" key="2">
    <source>
        <dbReference type="ARBA" id="ARBA00012438"/>
    </source>
</evidence>
<feature type="domain" description="PAS" evidence="10">
    <location>
        <begin position="1139"/>
        <end position="1194"/>
    </location>
</feature>
<dbReference type="SMART" id="SM00086">
    <property type="entry name" value="PAC"/>
    <property type="match status" value="2"/>
</dbReference>
<organism evidence="12 13">
    <name type="scientific">Viridothelium virens</name>
    <name type="common">Speckled blister lichen</name>
    <name type="synonym">Trypethelium virens</name>
    <dbReference type="NCBI Taxonomy" id="1048519"/>
    <lineage>
        <taxon>Eukaryota</taxon>
        <taxon>Fungi</taxon>
        <taxon>Dikarya</taxon>
        <taxon>Ascomycota</taxon>
        <taxon>Pezizomycotina</taxon>
        <taxon>Dothideomycetes</taxon>
        <taxon>Dothideomycetes incertae sedis</taxon>
        <taxon>Trypetheliales</taxon>
        <taxon>Trypetheliaceae</taxon>
        <taxon>Viridothelium</taxon>
    </lineage>
</organism>
<feature type="compositionally biased region" description="Polar residues" evidence="7">
    <location>
        <begin position="228"/>
        <end position="244"/>
    </location>
</feature>
<reference evidence="12" key="1">
    <citation type="journal article" date="2020" name="Stud. Mycol.">
        <title>101 Dothideomycetes genomes: a test case for predicting lifestyles and emergence of pathogens.</title>
        <authorList>
            <person name="Haridas S."/>
            <person name="Albert R."/>
            <person name="Binder M."/>
            <person name="Bloem J."/>
            <person name="Labutti K."/>
            <person name="Salamov A."/>
            <person name="Andreopoulos B."/>
            <person name="Baker S."/>
            <person name="Barry K."/>
            <person name="Bills G."/>
            <person name="Bluhm B."/>
            <person name="Cannon C."/>
            <person name="Castanera R."/>
            <person name="Culley D."/>
            <person name="Daum C."/>
            <person name="Ezra D."/>
            <person name="Gonzalez J."/>
            <person name="Henrissat B."/>
            <person name="Kuo A."/>
            <person name="Liang C."/>
            <person name="Lipzen A."/>
            <person name="Lutzoni F."/>
            <person name="Magnuson J."/>
            <person name="Mondo S."/>
            <person name="Nolan M."/>
            <person name="Ohm R."/>
            <person name="Pangilinan J."/>
            <person name="Park H.-J."/>
            <person name="Ramirez L."/>
            <person name="Alfaro M."/>
            <person name="Sun H."/>
            <person name="Tritt A."/>
            <person name="Yoshinaga Y."/>
            <person name="Zwiers L.-H."/>
            <person name="Turgeon B."/>
            <person name="Goodwin S."/>
            <person name="Spatafora J."/>
            <person name="Crous P."/>
            <person name="Grigoriev I."/>
        </authorList>
    </citation>
    <scope>NUCLEOTIDE SEQUENCE</scope>
    <source>
        <strain evidence="12">Tuck. ex Michener</strain>
    </source>
</reference>
<feature type="domain" description="PAC" evidence="11">
    <location>
        <begin position="1080"/>
        <end position="1132"/>
    </location>
</feature>
<feature type="domain" description="Histidine kinase" evidence="8">
    <location>
        <begin position="1347"/>
        <end position="1573"/>
    </location>
</feature>
<dbReference type="InterPro" id="IPR036890">
    <property type="entry name" value="HATPase_C_sf"/>
</dbReference>
<evidence type="ECO:0000313" key="12">
    <source>
        <dbReference type="EMBL" id="KAF2233762.1"/>
    </source>
</evidence>
<protein>
    <recommendedName>
        <fullName evidence="2">histidine kinase</fullName>
        <ecNumber evidence="2">2.7.13.3</ecNumber>
    </recommendedName>
</protein>
<feature type="compositionally biased region" description="Polar residues" evidence="7">
    <location>
        <begin position="791"/>
        <end position="800"/>
    </location>
</feature>
<feature type="compositionally biased region" description="Low complexity" evidence="7">
    <location>
        <begin position="1"/>
        <end position="19"/>
    </location>
</feature>
<feature type="region of interest" description="Disordered" evidence="7">
    <location>
        <begin position="791"/>
        <end position="834"/>
    </location>
</feature>
<dbReference type="InterPro" id="IPR001789">
    <property type="entry name" value="Sig_transdc_resp-reg_receiver"/>
</dbReference>
<dbReference type="InterPro" id="IPR000700">
    <property type="entry name" value="PAS-assoc_C"/>
</dbReference>
<dbReference type="CDD" id="cd00082">
    <property type="entry name" value="HisKA"/>
    <property type="match status" value="1"/>
</dbReference>
<dbReference type="OrthoDB" id="303614at2759"/>
<dbReference type="Gene3D" id="3.30.565.10">
    <property type="entry name" value="Histidine kinase-like ATPase, C-terminal domain"/>
    <property type="match status" value="1"/>
</dbReference>
<dbReference type="InterPro" id="IPR001610">
    <property type="entry name" value="PAC"/>
</dbReference>
<keyword evidence="13" id="KW-1185">Reference proteome</keyword>
<feature type="compositionally biased region" description="Polar residues" evidence="7">
    <location>
        <begin position="1698"/>
        <end position="1720"/>
    </location>
</feature>
<feature type="region of interest" description="Disordered" evidence="7">
    <location>
        <begin position="660"/>
        <end position="694"/>
    </location>
</feature>
<evidence type="ECO:0000256" key="3">
    <source>
        <dbReference type="ARBA" id="ARBA00022553"/>
    </source>
</evidence>
<dbReference type="NCBIfam" id="TIGR00229">
    <property type="entry name" value="sensory_box"/>
    <property type="match status" value="2"/>
</dbReference>
<feature type="compositionally biased region" description="Polar residues" evidence="7">
    <location>
        <begin position="375"/>
        <end position="389"/>
    </location>
</feature>
<dbReference type="PROSITE" id="PS50112">
    <property type="entry name" value="PAS"/>
    <property type="match status" value="2"/>
</dbReference>
<feature type="compositionally biased region" description="Polar residues" evidence="7">
    <location>
        <begin position="856"/>
        <end position="865"/>
    </location>
</feature>
<dbReference type="SMART" id="SM00091">
    <property type="entry name" value="PAS"/>
    <property type="match status" value="2"/>
</dbReference>
<feature type="compositionally biased region" description="Basic and acidic residues" evidence="7">
    <location>
        <begin position="44"/>
        <end position="53"/>
    </location>
</feature>
<feature type="compositionally biased region" description="Polar residues" evidence="7">
    <location>
        <begin position="135"/>
        <end position="145"/>
    </location>
</feature>
<dbReference type="EMBL" id="ML991804">
    <property type="protein sequence ID" value="KAF2233762.1"/>
    <property type="molecule type" value="Genomic_DNA"/>
</dbReference>
<dbReference type="Pfam" id="PF00512">
    <property type="entry name" value="HisKA"/>
    <property type="match status" value="1"/>
</dbReference>
<dbReference type="Proteomes" id="UP000800092">
    <property type="component" value="Unassembled WGS sequence"/>
</dbReference>
<keyword evidence="3 6" id="KW-0597">Phosphoprotein</keyword>
<dbReference type="PRINTS" id="PR00344">
    <property type="entry name" value="BCTRLSENSOR"/>
</dbReference>
<evidence type="ECO:0000259" key="9">
    <source>
        <dbReference type="PROSITE" id="PS50110"/>
    </source>
</evidence>
<evidence type="ECO:0000256" key="1">
    <source>
        <dbReference type="ARBA" id="ARBA00000085"/>
    </source>
</evidence>
<feature type="compositionally biased region" description="Polar residues" evidence="7">
    <location>
        <begin position="523"/>
        <end position="533"/>
    </location>
</feature>
<feature type="domain" description="PAC" evidence="11">
    <location>
        <begin position="1281"/>
        <end position="1336"/>
    </location>
</feature>
<dbReference type="InterPro" id="IPR004358">
    <property type="entry name" value="Sig_transdc_His_kin-like_C"/>
</dbReference>
<feature type="region of interest" description="Disordered" evidence="7">
    <location>
        <begin position="1208"/>
        <end position="1256"/>
    </location>
</feature>
<feature type="compositionally biased region" description="Low complexity" evidence="7">
    <location>
        <begin position="171"/>
        <end position="184"/>
    </location>
</feature>
<dbReference type="InterPro" id="IPR000014">
    <property type="entry name" value="PAS"/>
</dbReference>
<dbReference type="InterPro" id="IPR005467">
    <property type="entry name" value="His_kinase_dom"/>
</dbReference>
<dbReference type="InterPro" id="IPR035965">
    <property type="entry name" value="PAS-like_dom_sf"/>
</dbReference>
<evidence type="ECO:0000259" key="8">
    <source>
        <dbReference type="PROSITE" id="PS50109"/>
    </source>
</evidence>
<dbReference type="PROSITE" id="PS50109">
    <property type="entry name" value="HIS_KIN"/>
    <property type="match status" value="1"/>
</dbReference>
<feature type="compositionally biased region" description="Polar residues" evidence="7">
    <location>
        <begin position="822"/>
        <end position="833"/>
    </location>
</feature>
<feature type="compositionally biased region" description="Polar residues" evidence="7">
    <location>
        <begin position="405"/>
        <end position="416"/>
    </location>
</feature>
<keyword evidence="4" id="KW-0808">Transferase</keyword>
<dbReference type="EC" id="2.7.13.3" evidence="2"/>
<dbReference type="Gene3D" id="1.10.287.130">
    <property type="match status" value="1"/>
</dbReference>
<evidence type="ECO:0000256" key="6">
    <source>
        <dbReference type="PROSITE-ProRule" id="PRU00169"/>
    </source>
</evidence>
<comment type="catalytic activity">
    <reaction evidence="1">
        <text>ATP + protein L-histidine = ADP + protein N-phospho-L-histidine.</text>
        <dbReference type="EC" id="2.7.13.3"/>
    </reaction>
</comment>
<feature type="compositionally biased region" description="Low complexity" evidence="7">
    <location>
        <begin position="1226"/>
        <end position="1245"/>
    </location>
</feature>
<dbReference type="Gene3D" id="3.40.50.2300">
    <property type="match status" value="1"/>
</dbReference>
<dbReference type="InterPro" id="IPR011006">
    <property type="entry name" value="CheY-like_superfamily"/>
</dbReference>
<feature type="compositionally biased region" description="Basic and acidic residues" evidence="7">
    <location>
        <begin position="894"/>
        <end position="932"/>
    </location>
</feature>
<dbReference type="SUPFAM" id="SSF55874">
    <property type="entry name" value="ATPase domain of HSP90 chaperone/DNA topoisomerase II/histidine kinase"/>
    <property type="match status" value="1"/>
</dbReference>
<feature type="region of interest" description="Disordered" evidence="7">
    <location>
        <begin position="1572"/>
        <end position="1723"/>
    </location>
</feature>
<dbReference type="PROSITE" id="PS50110">
    <property type="entry name" value="RESPONSE_REGULATORY"/>
    <property type="match status" value="1"/>
</dbReference>
<dbReference type="GO" id="GO:0005886">
    <property type="term" value="C:plasma membrane"/>
    <property type="evidence" value="ECO:0007669"/>
    <property type="project" value="TreeGrafter"/>
</dbReference>
<feature type="compositionally biased region" description="Low complexity" evidence="7">
    <location>
        <begin position="978"/>
        <end position="989"/>
    </location>
</feature>
<feature type="compositionally biased region" description="Polar residues" evidence="7">
    <location>
        <begin position="551"/>
        <end position="560"/>
    </location>
</feature>
<dbReference type="InterPro" id="IPR003594">
    <property type="entry name" value="HATPase_dom"/>
</dbReference>
<dbReference type="Pfam" id="PF00072">
    <property type="entry name" value="Response_reg"/>
    <property type="match status" value="1"/>
</dbReference>
<feature type="compositionally biased region" description="Basic residues" evidence="7">
    <location>
        <begin position="390"/>
        <end position="404"/>
    </location>
</feature>
<dbReference type="PANTHER" id="PTHR43047:SF74">
    <property type="entry name" value="HISTIDINE KINASE-RELATED"/>
    <property type="match status" value="1"/>
</dbReference>
<dbReference type="SUPFAM" id="SSF47384">
    <property type="entry name" value="Homodimeric domain of signal transducing histidine kinase"/>
    <property type="match status" value="1"/>
</dbReference>
<feature type="domain" description="PAS" evidence="10">
    <location>
        <begin position="1007"/>
        <end position="1077"/>
    </location>
</feature>
<feature type="modified residue" description="4-aspartylphosphate" evidence="6">
    <location>
        <position position="1953"/>
    </location>
</feature>
<evidence type="ECO:0000256" key="7">
    <source>
        <dbReference type="SAM" id="MobiDB-lite"/>
    </source>
</evidence>
<dbReference type="GO" id="GO:0009927">
    <property type="term" value="F:histidine phosphotransfer kinase activity"/>
    <property type="evidence" value="ECO:0007669"/>
    <property type="project" value="TreeGrafter"/>
</dbReference>
<dbReference type="SMART" id="SM00388">
    <property type="entry name" value="HisKA"/>
    <property type="match status" value="1"/>
</dbReference>
<feature type="compositionally biased region" description="Basic and acidic residues" evidence="7">
    <location>
        <begin position="673"/>
        <end position="687"/>
    </location>
</feature>
<sequence>MRKTSLPSPTPNINTSSSSGDPATPNTTHSYTATSPTRPQLKRQNPDHTRTDDSASPQSDVEATRPPSLSEGDNKDNDSSAPSPAVSGGDRRTSSEMSSAQRSSVENPEIERLREAVRGKMLQGQQNMKKRDLASYSSPTLQGTRRVSPIKEEMSSAISPSLDAAFNSPLTATTTSSTESTESARTIRGSVPATPGQQPLRTPSYPFPYVPGTPLSWSSSFHQPFTALSPTVSTSHTEGGSTPRENIGSDPKTPAPGSSFIPQQASELKGDNARFPSPSLYDLTLALNAEPGLDAWWNNVASTMNRYFMAERITLSVPADPSDLENVPWGQKATFDIHQQVATQILYGRSSEGPSYPEKYDAPPSGKKKQLPKMTGQSHETPTNPSRPSLKSRHSYAGHERLKKNSPTQPKSSTGTRPEGPQRTASHAPSSKSRAATANENWTSNMQRSPSAGSSMDPDTSNLGGEARTGPALEVYPILRALDTEQDALIDTSGVNRILERGRLVTLTRDYASNVQKFGGDGQTTSVENTSHPSMLHGKSRGQASGAARFSQHNGSGSLKSNHRHLFSNIDALELPRSMAYEEYEQYPASPWAQSPAPSPAVQADPDENPFFAASGNVDEESFNPTDTGQDYSRYGEVEAIGVDRASTVTHVPLVHPILSQNTSIRSGQMAPDQRKDQRSQRSKDTEWAEASSTPYMESKAPIAILSILSPTVPYPHNLTQSLKLLGPHLATSYSNASQYTSIHSLAIERRHRQRLSGHHVGFAPVSTEAITLENLKYQLDVEDIPESISESLTSPSDYSGRSRHSPGGSLTGTPGWENMGFPSNRSRPTTPHVTGADYVDSYFDSKKKLMHGRSESVTGTTSGQLPLRSPGRPNMSSPRFGEQFLLSKPGASSHDDDTPTPRSDEKNRMRRISHEKSILVPHPSREGDLGRQSETTSPRKVQEPATANSASDQTTRRPHSLLHSYGADFATSFQNLPAATTNPRTPNPSHSRSGSMTDDPDMPPPSERLLRTIIDALPVQIFTAAPGSGVLTWVNTKFLVYRGQDPREVLEKPWDAIHPEDKDEYMNAWQKSLSTGQQFQHKIRLQRFDGSYRWFYARAAPLKDKRQNIVHWIGTNMDFHEQHIAELNSARQQETAASEAKYRALANSSPQIVFAVTRSKGVIFCNTQWVNYSGQSEANALGLGFMEMVHPDDIVKCKLPTFDESGLNATNVPTSMPPEPRRTRSSLSSSDSSSETERQLSSPSAQSPMVNFPPPQIKLSRLASTGFLHASKDSDGRPSYSTEVRLRSRDGDYRWHLVRIIQAEPIAQTEANEETWYGTCTDINAHKALEHDMKESMDAKTRFLSNMSHEIRTPLNGITGMVNFLIDSRLTAEQMEHVSIIKSSTEGLRDLINDILDLSKAEAGAIKLVMDWIHIRSLIEEVNDLTSALAIDKGLELNYLVEEDVPYMVKGDRFRLRQVLLNVVGNAIKFTERGEIFVRCEVYKEEASSLQSDQTLLLFEVIDTGSGFTPKEAEALFKRFSQIDGSSTRQHGGTGLGLVISKQLVNLHGGEMTAKGEPGKGSTFTFSIKFATPTEDDKPPSTPFSPSTVATPLRTPNPLPFRGPTISPPLQSPRGVPDVSARSKIKTESPVSLSPATDGHESSSMSSGSSDPSIRTQSTSLRSERSSVSSIVPVEPSKKPQSPIKLELPSDPHRSNLPRSLSSESGESAETARPGSSLTPRVVSPTPPVYSILVVCPLVHSQTATVRHIQMTLPKNIPHAITARNSFLDYREMGDGPDPPTFSHIVLVLKESNEVMSFMEMIFGTGANSTTSLVIICDLAQKREIVQQEQRYDFEQLTKERRLRFIFKPLKPSKFAVIFDPQKEREVSTDRNQDSAQQVADKLAVVNAEMMGRLGNKGHRVLLVEDNHINQMVLIKLFKKCKITCETVFDGVQCTEKVFSKPHNFYTIILCDLHMPNKDGYQTCREIRRWERQQSHSPLPIIALSANVLGDVYAKCAEVGFNAYVTKPVEFEQLKTIMVDMLDPEDKSRPLPFMKIGKHRKGERERR</sequence>
<evidence type="ECO:0000256" key="5">
    <source>
        <dbReference type="ARBA" id="ARBA00022777"/>
    </source>
</evidence>
<dbReference type="Pfam" id="PF02518">
    <property type="entry name" value="HATPase_c"/>
    <property type="match status" value="1"/>
</dbReference>
<feature type="compositionally biased region" description="Polar residues" evidence="7">
    <location>
        <begin position="933"/>
        <end position="954"/>
    </location>
</feature>
<dbReference type="CDD" id="cd16922">
    <property type="entry name" value="HATPase_EvgS-ArcB-TorS-like"/>
    <property type="match status" value="1"/>
</dbReference>
<evidence type="ECO:0000259" key="11">
    <source>
        <dbReference type="PROSITE" id="PS50113"/>
    </source>
</evidence>
<dbReference type="GO" id="GO:0000155">
    <property type="term" value="F:phosphorelay sensor kinase activity"/>
    <property type="evidence" value="ECO:0007669"/>
    <property type="project" value="InterPro"/>
</dbReference>
<dbReference type="PANTHER" id="PTHR43047">
    <property type="entry name" value="TWO-COMPONENT HISTIDINE PROTEIN KINASE"/>
    <property type="match status" value="1"/>
</dbReference>
<dbReference type="SUPFAM" id="SSF55785">
    <property type="entry name" value="PYP-like sensor domain (PAS domain)"/>
    <property type="match status" value="2"/>
</dbReference>
<feature type="compositionally biased region" description="Low complexity" evidence="7">
    <location>
        <begin position="1643"/>
        <end position="1676"/>
    </location>
</feature>
<evidence type="ECO:0000259" key="10">
    <source>
        <dbReference type="PROSITE" id="PS50112"/>
    </source>
</evidence>
<feature type="compositionally biased region" description="Basic and acidic residues" evidence="7">
    <location>
        <begin position="109"/>
        <end position="118"/>
    </location>
</feature>
<feature type="compositionally biased region" description="Polar residues" evidence="7">
    <location>
        <begin position="95"/>
        <end position="106"/>
    </location>
</feature>
<feature type="region of interest" description="Disordered" evidence="7">
    <location>
        <begin position="1"/>
        <end position="204"/>
    </location>
</feature>
<feature type="region of interest" description="Disordered" evidence="7">
    <location>
        <begin position="978"/>
        <end position="1008"/>
    </location>
</feature>
<gene>
    <name evidence="12" type="ORF">EV356DRAFT_516126</name>
</gene>
<feature type="compositionally biased region" description="Pro residues" evidence="7">
    <location>
        <begin position="1596"/>
        <end position="1612"/>
    </location>
</feature>
<dbReference type="SMART" id="SM00387">
    <property type="entry name" value="HATPase_c"/>
    <property type="match status" value="1"/>
</dbReference>
<dbReference type="InterPro" id="IPR013655">
    <property type="entry name" value="PAS_fold_3"/>
</dbReference>
<feature type="region of interest" description="Disordered" evidence="7">
    <location>
        <begin position="518"/>
        <end position="562"/>
    </location>
</feature>
<dbReference type="InterPro" id="IPR036097">
    <property type="entry name" value="HisK_dim/P_sf"/>
</dbReference>
<proteinExistence type="predicted"/>
<dbReference type="FunFam" id="3.30.565.10:FF:000010">
    <property type="entry name" value="Sensor histidine kinase RcsC"/>
    <property type="match status" value="1"/>
</dbReference>